<sequence length="37" mass="4424">MQRDSGLCYPDRKEEFAFPVYKKEADSSFCFVKESVW</sequence>
<gene>
    <name evidence="1" type="ORF">BILFYP9_01613</name>
</gene>
<accession>A0A6N2TJK1</accession>
<evidence type="ECO:0000313" key="1">
    <source>
        <dbReference type="EMBL" id="VYT05920.1"/>
    </source>
</evidence>
<dbReference type="AlphaFoldDB" id="A0A6N2TJK1"/>
<dbReference type="EMBL" id="CACRSU010000015">
    <property type="protein sequence ID" value="VYT05920.1"/>
    <property type="molecule type" value="Genomic_DNA"/>
</dbReference>
<protein>
    <submittedName>
        <fullName evidence="1">Uncharacterized protein</fullName>
    </submittedName>
</protein>
<proteinExistence type="predicted"/>
<name>A0A6N2TJK1_9BACE</name>
<reference evidence="1" key="1">
    <citation type="submission" date="2019-11" db="EMBL/GenBank/DDBJ databases">
        <authorList>
            <person name="Feng L."/>
        </authorList>
    </citation>
    <scope>NUCLEOTIDE SEQUENCE</scope>
    <source>
        <strain evidence="1">BintestinalisLFYP9</strain>
    </source>
</reference>
<organism evidence="1">
    <name type="scientific">Bacteroides intestinalis</name>
    <dbReference type="NCBI Taxonomy" id="329854"/>
    <lineage>
        <taxon>Bacteria</taxon>
        <taxon>Pseudomonadati</taxon>
        <taxon>Bacteroidota</taxon>
        <taxon>Bacteroidia</taxon>
        <taxon>Bacteroidales</taxon>
        <taxon>Bacteroidaceae</taxon>
        <taxon>Bacteroides</taxon>
    </lineage>
</organism>